<protein>
    <submittedName>
        <fullName evidence="2">Uncharacterized protein</fullName>
    </submittedName>
</protein>
<accession>A0A2M7B668</accession>
<keyword evidence="1" id="KW-1133">Transmembrane helix</keyword>
<sequence>MTIFTYLFNRFFYRISEFLRHWYFNGSKVYAHFVLSLLERLDRRLAFKITLKHLFQPLYQDRSFIGYVLGFFFRAGRLASGGIIYFILLALAAAIYFIWIVIPLFVIFKIATAIIFA</sequence>
<keyword evidence="1" id="KW-0472">Membrane</keyword>
<comment type="caution">
    <text evidence="2">The sequence shown here is derived from an EMBL/GenBank/DDBJ whole genome shotgun (WGS) entry which is preliminary data.</text>
</comment>
<evidence type="ECO:0000256" key="1">
    <source>
        <dbReference type="SAM" id="Phobius"/>
    </source>
</evidence>
<proteinExistence type="predicted"/>
<dbReference type="AlphaFoldDB" id="A0A2M7B668"/>
<evidence type="ECO:0000313" key="2">
    <source>
        <dbReference type="EMBL" id="PIU98585.1"/>
    </source>
</evidence>
<organism evidence="2 3">
    <name type="scientific">Candidatus Wolfebacteria bacterium CG03_land_8_20_14_0_80_40_12</name>
    <dbReference type="NCBI Taxonomy" id="1975069"/>
    <lineage>
        <taxon>Bacteria</taxon>
        <taxon>Candidatus Wolfeibacteriota</taxon>
    </lineage>
</organism>
<keyword evidence="1" id="KW-0812">Transmembrane</keyword>
<dbReference type="EMBL" id="PEVJ01000015">
    <property type="protein sequence ID" value="PIU98585.1"/>
    <property type="molecule type" value="Genomic_DNA"/>
</dbReference>
<reference evidence="3" key="1">
    <citation type="submission" date="2017-09" db="EMBL/GenBank/DDBJ databases">
        <title>Depth-based differentiation of microbial function through sediment-hosted aquifers and enrichment of novel symbionts in the deep terrestrial subsurface.</title>
        <authorList>
            <person name="Probst A.J."/>
            <person name="Ladd B."/>
            <person name="Jarett J.K."/>
            <person name="Geller-Mcgrath D.E."/>
            <person name="Sieber C.M.K."/>
            <person name="Emerson J.B."/>
            <person name="Anantharaman K."/>
            <person name="Thomas B.C."/>
            <person name="Malmstrom R."/>
            <person name="Stieglmeier M."/>
            <person name="Klingl A."/>
            <person name="Woyke T."/>
            <person name="Ryan C.M."/>
            <person name="Banfield J.F."/>
        </authorList>
    </citation>
    <scope>NUCLEOTIDE SEQUENCE [LARGE SCALE GENOMIC DNA]</scope>
</reference>
<name>A0A2M7B668_9BACT</name>
<feature type="transmembrane region" description="Helical" evidence="1">
    <location>
        <begin position="94"/>
        <end position="116"/>
    </location>
</feature>
<dbReference type="Proteomes" id="UP000228949">
    <property type="component" value="Unassembled WGS sequence"/>
</dbReference>
<evidence type="ECO:0000313" key="3">
    <source>
        <dbReference type="Proteomes" id="UP000228949"/>
    </source>
</evidence>
<gene>
    <name evidence="2" type="ORF">COS61_00565</name>
</gene>